<evidence type="ECO:0000256" key="1">
    <source>
        <dbReference type="SAM" id="MobiDB-lite"/>
    </source>
</evidence>
<dbReference type="PANTHER" id="PTHR37012:SF7">
    <property type="entry name" value="B-ZIP TRANSCRIPTION FACTOR (EUROFUNG)-RELATED"/>
    <property type="match status" value="1"/>
</dbReference>
<dbReference type="CDD" id="cd14686">
    <property type="entry name" value="bZIP"/>
    <property type="match status" value="1"/>
</dbReference>
<dbReference type="EMBL" id="JBFXLU010000001">
    <property type="protein sequence ID" value="KAL2858527.1"/>
    <property type="molecule type" value="Genomic_DNA"/>
</dbReference>
<dbReference type="Proteomes" id="UP001610446">
    <property type="component" value="Unassembled WGS sequence"/>
</dbReference>
<evidence type="ECO:0000313" key="3">
    <source>
        <dbReference type="EMBL" id="KAL2858527.1"/>
    </source>
</evidence>
<comment type="caution">
    <text evidence="3">The sequence shown here is derived from an EMBL/GenBank/DDBJ whole genome shotgun (WGS) entry which is preliminary data.</text>
</comment>
<dbReference type="Gene3D" id="1.20.5.170">
    <property type="match status" value="1"/>
</dbReference>
<protein>
    <recommendedName>
        <fullName evidence="2">BZIP domain-containing protein</fullName>
    </recommendedName>
</protein>
<name>A0ABR4L2F3_9EURO</name>
<dbReference type="PANTHER" id="PTHR37012">
    <property type="entry name" value="B-ZIP TRANSCRIPTION FACTOR (EUROFUNG)-RELATED"/>
    <property type="match status" value="1"/>
</dbReference>
<sequence>MASVAQGPRRLATKSPQVEAGPSTAEDRREKKRASDRLAQREHRRRQREYIDELEAQLRLIKEGSHSESVAALVAENERLKSELKQLREFASTINLAMSQLQTIAGASHPVSPAPSCPAPEHSQANTEPTKTASGGSPRNHDKPGGAVATTITGDSVVHPSLPAIPGTSQGYDQPYPGPNEPQRHILDFGSSKDMLGPQQLAESMLQQTQGEMHFAENAANSPLHTSSTRGLAEDANPADIYPSLLSRSAWERLGQLDLTILPDIGPTRTFLSSEDRDHHPPFSSQNLLQPHDILMDDCRTIQPDWSTPHTAHKSIPNILFPALRDDEALYAMVDSARWQAVITDTKIPKPDLVDCVLDSAANQFSLELKQYLEPMRRLRRNEEYFACYWLIATLIRLILDFHIHRVPIHPIMADLGEFLETNLSSAAGGLAMGEDQLVQSLKELKNWSLKPGFFDRHPQFREAYRQYAL</sequence>
<proteinExistence type="predicted"/>
<feature type="compositionally biased region" description="Basic and acidic residues" evidence="1">
    <location>
        <begin position="25"/>
        <end position="41"/>
    </location>
</feature>
<dbReference type="SUPFAM" id="SSF57959">
    <property type="entry name" value="Leucine zipper domain"/>
    <property type="match status" value="1"/>
</dbReference>
<accession>A0ABR4L2F3</accession>
<dbReference type="SMART" id="SM00338">
    <property type="entry name" value="BRLZ"/>
    <property type="match status" value="1"/>
</dbReference>
<gene>
    <name evidence="3" type="ORF">BJY01DRAFT_241856</name>
</gene>
<keyword evidence="4" id="KW-1185">Reference proteome</keyword>
<dbReference type="InterPro" id="IPR004827">
    <property type="entry name" value="bZIP"/>
</dbReference>
<reference evidence="3 4" key="1">
    <citation type="submission" date="2024-07" db="EMBL/GenBank/DDBJ databases">
        <title>Section-level genome sequencing and comparative genomics of Aspergillus sections Usti and Cavernicolus.</title>
        <authorList>
            <consortium name="Lawrence Berkeley National Laboratory"/>
            <person name="Nybo J.L."/>
            <person name="Vesth T.C."/>
            <person name="Theobald S."/>
            <person name="Frisvad J.C."/>
            <person name="Larsen T.O."/>
            <person name="Kjaerboelling I."/>
            <person name="Rothschild-Mancinelli K."/>
            <person name="Lyhne E.K."/>
            <person name="Kogle M.E."/>
            <person name="Barry K."/>
            <person name="Clum A."/>
            <person name="Na H."/>
            <person name="Ledsgaard L."/>
            <person name="Lin J."/>
            <person name="Lipzen A."/>
            <person name="Kuo A."/>
            <person name="Riley R."/>
            <person name="Mondo S."/>
            <person name="Labutti K."/>
            <person name="Haridas S."/>
            <person name="Pangalinan J."/>
            <person name="Salamov A.A."/>
            <person name="Simmons B.A."/>
            <person name="Magnuson J.K."/>
            <person name="Chen J."/>
            <person name="Drula E."/>
            <person name="Henrissat B."/>
            <person name="Wiebenga A."/>
            <person name="Lubbers R.J."/>
            <person name="Gomes A.C."/>
            <person name="Makela M.R."/>
            <person name="Stajich J."/>
            <person name="Grigoriev I.V."/>
            <person name="Mortensen U.H."/>
            <person name="De Vries R.P."/>
            <person name="Baker S.E."/>
            <person name="Andersen M.R."/>
        </authorList>
    </citation>
    <scope>NUCLEOTIDE SEQUENCE [LARGE SCALE GENOMIC DNA]</scope>
    <source>
        <strain evidence="3 4">CBS 123904</strain>
    </source>
</reference>
<organism evidence="3 4">
    <name type="scientific">Aspergillus pseudoustus</name>
    <dbReference type="NCBI Taxonomy" id="1810923"/>
    <lineage>
        <taxon>Eukaryota</taxon>
        <taxon>Fungi</taxon>
        <taxon>Dikarya</taxon>
        <taxon>Ascomycota</taxon>
        <taxon>Pezizomycotina</taxon>
        <taxon>Eurotiomycetes</taxon>
        <taxon>Eurotiomycetidae</taxon>
        <taxon>Eurotiales</taxon>
        <taxon>Aspergillaceae</taxon>
        <taxon>Aspergillus</taxon>
        <taxon>Aspergillus subgen. Nidulantes</taxon>
    </lineage>
</organism>
<evidence type="ECO:0000259" key="2">
    <source>
        <dbReference type="SMART" id="SM00338"/>
    </source>
</evidence>
<feature type="compositionally biased region" description="Polar residues" evidence="1">
    <location>
        <begin position="123"/>
        <end position="137"/>
    </location>
</feature>
<feature type="region of interest" description="Disordered" evidence="1">
    <location>
        <begin position="107"/>
        <end position="186"/>
    </location>
</feature>
<evidence type="ECO:0000313" key="4">
    <source>
        <dbReference type="Proteomes" id="UP001610446"/>
    </source>
</evidence>
<feature type="region of interest" description="Disordered" evidence="1">
    <location>
        <begin position="1"/>
        <end position="48"/>
    </location>
</feature>
<feature type="domain" description="BZIP" evidence="2">
    <location>
        <begin position="24"/>
        <end position="100"/>
    </location>
</feature>
<dbReference type="InterPro" id="IPR046347">
    <property type="entry name" value="bZIP_sf"/>
</dbReference>